<feature type="region of interest" description="Disordered" evidence="1">
    <location>
        <begin position="1"/>
        <end position="105"/>
    </location>
</feature>
<dbReference type="OMA" id="DGHKFGP"/>
<keyword evidence="2" id="KW-1133">Transmembrane helix</keyword>
<feature type="transmembrane region" description="Helical" evidence="2">
    <location>
        <begin position="127"/>
        <end position="146"/>
    </location>
</feature>
<dbReference type="GeneID" id="27900293"/>
<dbReference type="GO" id="GO:0047429">
    <property type="term" value="F:nucleoside triphosphate diphosphatase activity"/>
    <property type="evidence" value="ECO:0007669"/>
    <property type="project" value="TreeGrafter"/>
</dbReference>
<keyword evidence="2" id="KW-0472">Membrane</keyword>
<feature type="compositionally biased region" description="Acidic residues" evidence="1">
    <location>
        <begin position="619"/>
        <end position="628"/>
    </location>
</feature>
<evidence type="ECO:0000313" key="3">
    <source>
        <dbReference type="EMBL" id="EMF16325.1"/>
    </source>
</evidence>
<dbReference type="Proteomes" id="UP000016931">
    <property type="component" value="Unassembled WGS sequence"/>
</dbReference>
<dbReference type="EMBL" id="KB456260">
    <property type="protein sequence ID" value="EMF16325.1"/>
    <property type="molecule type" value="Genomic_DNA"/>
</dbReference>
<keyword evidence="4" id="KW-1185">Reference proteome</keyword>
<dbReference type="SUPFAM" id="SSF53649">
    <property type="entry name" value="Alkaline phosphatase-like"/>
    <property type="match status" value="1"/>
</dbReference>
<evidence type="ECO:0000256" key="1">
    <source>
        <dbReference type="SAM" id="MobiDB-lite"/>
    </source>
</evidence>
<reference evidence="3 4" key="1">
    <citation type="journal article" date="2012" name="PLoS Pathog.">
        <title>Diverse lifestyles and strategies of plant pathogenesis encoded in the genomes of eighteen Dothideomycetes fungi.</title>
        <authorList>
            <person name="Ohm R.A."/>
            <person name="Feau N."/>
            <person name="Henrissat B."/>
            <person name="Schoch C.L."/>
            <person name="Horwitz B.A."/>
            <person name="Barry K.W."/>
            <person name="Condon B.J."/>
            <person name="Copeland A.C."/>
            <person name="Dhillon B."/>
            <person name="Glaser F."/>
            <person name="Hesse C.N."/>
            <person name="Kosti I."/>
            <person name="LaButti K."/>
            <person name="Lindquist E.A."/>
            <person name="Lucas S."/>
            <person name="Salamov A.A."/>
            <person name="Bradshaw R.E."/>
            <person name="Ciuffetti L."/>
            <person name="Hamelin R.C."/>
            <person name="Kema G.H.J."/>
            <person name="Lawrence C."/>
            <person name="Scott J.A."/>
            <person name="Spatafora J.W."/>
            <person name="Turgeon B.G."/>
            <person name="de Wit P.J.G.M."/>
            <person name="Zhong S."/>
            <person name="Goodwin S.B."/>
            <person name="Grigoriev I.V."/>
        </authorList>
    </citation>
    <scope>NUCLEOTIDE SEQUENCE [LARGE SCALE GENOMIC DNA]</scope>
    <source>
        <strain evidence="3 4">SO2202</strain>
    </source>
</reference>
<dbReference type="HOGENOM" id="CLU_017594_4_0_1"/>
<sequence length="689" mass="76064">MAVEVNGSRSIGARDSLDSRDSESDSLERPSYSTAHYDEETLNAEEEAERLLMGGRDGRAGQNKIKRRNGRHDKWRGSRNMGNDSESMLKIEDGGRSSDDSANSSDVDALDLRAHQSSSKLAKCSRFTALHIIILVAFVAFAYGAYRASRSIARSSPSYAVKTLSNGTHDFAPTTVLISLDGFRADFLHRGLTPTLRSFVQQGVSPMYMMPSFPSLTFPNHFTLVTGLYPSEHGIVGNNFYDPVMHKQFTYADASLSMKPEYWNAEPLWATAELQGIKTAIHMWPGSEAHIGGVEPEYVDTYNGDEALHNKVNRILGWLDLPGPSAVETRENATRPQFIAAYVPNVDADGHRYGPNSTYIRSTIAEVDGMLELLFRGIEARNLSDIVNIVVVSDHGMATTDTTRLIQLDDLIDLKEIEHTDGWPLYGLRPFNQSEAKLAELYNALKVQEGLHEGKFQVFLRDDNMPERYHFSNNKRIAPLWIVPEVGYAIAPKHEFDVAAALEKGEIFHPRGLHGYDNDHPLMRAIFVARGPAFPHPKGSVVDPFYNTNVYNIICDSLGIEPRPNNGTIRLPFQTTGLHDPAAYEQPPDDPPPIAHWDGGAIVPSVVGTGAGSPPKETEAEEQAEPVAEEISAPASEPASEAEADQTEASEKPGDESTSWRQWIDGHIDQVKNWVTGLFGEHKTVTSGT</sequence>
<keyword evidence="2" id="KW-0812">Transmembrane</keyword>
<dbReference type="GO" id="GO:0009141">
    <property type="term" value="P:nucleoside triphosphate metabolic process"/>
    <property type="evidence" value="ECO:0007669"/>
    <property type="project" value="TreeGrafter"/>
</dbReference>
<dbReference type="Pfam" id="PF01663">
    <property type="entry name" value="Phosphodiest"/>
    <property type="match status" value="1"/>
</dbReference>
<feature type="compositionally biased region" description="Basic and acidic residues" evidence="1">
    <location>
        <begin position="87"/>
        <end position="99"/>
    </location>
</feature>
<evidence type="ECO:0000313" key="4">
    <source>
        <dbReference type="Proteomes" id="UP000016931"/>
    </source>
</evidence>
<dbReference type="eggNOG" id="KOG2645">
    <property type="taxonomic scope" value="Eukaryota"/>
</dbReference>
<dbReference type="OrthoDB" id="415411at2759"/>
<dbReference type="GO" id="GO:0017111">
    <property type="term" value="F:ribonucleoside triphosphate phosphatase activity"/>
    <property type="evidence" value="ECO:0007669"/>
    <property type="project" value="TreeGrafter"/>
</dbReference>
<organism evidence="3 4">
    <name type="scientific">Sphaerulina musiva (strain SO2202)</name>
    <name type="common">Poplar stem canker fungus</name>
    <name type="synonym">Septoria musiva</name>
    <dbReference type="NCBI Taxonomy" id="692275"/>
    <lineage>
        <taxon>Eukaryota</taxon>
        <taxon>Fungi</taxon>
        <taxon>Dikarya</taxon>
        <taxon>Ascomycota</taxon>
        <taxon>Pezizomycotina</taxon>
        <taxon>Dothideomycetes</taxon>
        <taxon>Dothideomycetidae</taxon>
        <taxon>Mycosphaerellales</taxon>
        <taxon>Mycosphaerellaceae</taxon>
        <taxon>Sphaerulina</taxon>
    </lineage>
</organism>
<dbReference type="AlphaFoldDB" id="N1QGM5"/>
<dbReference type="RefSeq" id="XP_016764446.1">
    <property type="nucleotide sequence ID" value="XM_016903156.1"/>
</dbReference>
<name>N1QGM5_SPHMS</name>
<feature type="compositionally biased region" description="Low complexity" evidence="1">
    <location>
        <begin position="629"/>
        <end position="639"/>
    </location>
</feature>
<dbReference type="CDD" id="cd16018">
    <property type="entry name" value="Enpp"/>
    <property type="match status" value="1"/>
</dbReference>
<dbReference type="PANTHER" id="PTHR10151:SF120">
    <property type="entry name" value="BIS(5'-ADENOSYL)-TRIPHOSPHATASE"/>
    <property type="match status" value="1"/>
</dbReference>
<proteinExistence type="predicted"/>
<accession>N1QGM5</accession>
<dbReference type="STRING" id="692275.N1QGM5"/>
<gene>
    <name evidence="3" type="ORF">SEPMUDRAFT_145603</name>
</gene>
<dbReference type="InterPro" id="IPR017850">
    <property type="entry name" value="Alkaline_phosphatase_core_sf"/>
</dbReference>
<dbReference type="FunFam" id="3.30.1360.180:FF:000003">
    <property type="entry name" value="Type I phosphodiesterase/nucleotide pyrophosphatase family protein"/>
    <property type="match status" value="1"/>
</dbReference>
<feature type="compositionally biased region" description="Basic and acidic residues" evidence="1">
    <location>
        <begin position="15"/>
        <end position="28"/>
    </location>
</feature>
<dbReference type="Gene3D" id="3.40.720.10">
    <property type="entry name" value="Alkaline Phosphatase, subunit A"/>
    <property type="match status" value="1"/>
</dbReference>
<dbReference type="PANTHER" id="PTHR10151">
    <property type="entry name" value="ECTONUCLEOTIDE PYROPHOSPHATASE/PHOSPHODIESTERASE"/>
    <property type="match status" value="1"/>
</dbReference>
<dbReference type="Gene3D" id="3.30.1360.180">
    <property type="match status" value="1"/>
</dbReference>
<dbReference type="InterPro" id="IPR002591">
    <property type="entry name" value="Phosphodiest/P_Trfase"/>
</dbReference>
<evidence type="ECO:0000256" key="2">
    <source>
        <dbReference type="SAM" id="Phobius"/>
    </source>
</evidence>
<feature type="region of interest" description="Disordered" evidence="1">
    <location>
        <begin position="606"/>
        <end position="664"/>
    </location>
</feature>
<feature type="compositionally biased region" description="Basic residues" evidence="1">
    <location>
        <begin position="64"/>
        <end position="74"/>
    </location>
</feature>
<protein>
    <submittedName>
        <fullName evidence="3">Phosphodiest-domain-containing protein</fullName>
    </submittedName>
</protein>